<evidence type="ECO:0000313" key="3">
    <source>
        <dbReference type="WBParaSite" id="TCLT_0000001901-mRNA-1"/>
    </source>
</evidence>
<reference evidence="1 2" key="2">
    <citation type="submission" date="2018-11" db="EMBL/GenBank/DDBJ databases">
        <authorList>
            <consortium name="Pathogen Informatics"/>
        </authorList>
    </citation>
    <scope>NUCLEOTIDE SEQUENCE [LARGE SCALE GENOMIC DNA]</scope>
</reference>
<name>A0A0N5CJ31_THECL</name>
<dbReference type="EMBL" id="UYYF01000001">
    <property type="protein sequence ID" value="VDM94803.1"/>
    <property type="molecule type" value="Genomic_DNA"/>
</dbReference>
<dbReference type="OrthoDB" id="2194416at2759"/>
<proteinExistence type="predicted"/>
<evidence type="ECO:0000313" key="1">
    <source>
        <dbReference type="EMBL" id="VDM94803.1"/>
    </source>
</evidence>
<gene>
    <name evidence="1" type="ORF">TCLT_LOCUS20</name>
</gene>
<reference evidence="3" key="1">
    <citation type="submission" date="2017-02" db="UniProtKB">
        <authorList>
            <consortium name="WormBaseParasite"/>
        </authorList>
    </citation>
    <scope>IDENTIFICATION</scope>
</reference>
<dbReference type="Proteomes" id="UP000276776">
    <property type="component" value="Unassembled WGS sequence"/>
</dbReference>
<protein>
    <submittedName>
        <fullName evidence="3">NADH dehydrogenase [ubiquinone] 1 alpha subcomplex subunit 8</fullName>
    </submittedName>
</protein>
<sequence>MLGQKNRCETRKWEMMAFGITKYLEEFVPDSEVHETFPTETEFGKIAQLEDGRVNKLYIQPLQVDNEICDTSYAIRDCEKTTISNCYQQRSAKKCYIKNSLDITLGLCKKYGLKALPRVWSHSIQEIVANENVEIRVGTRVRTAIIIRADQPDILVYDKKRHEVLPIEAGITGQDRLIVIETEKKRKYEFTG</sequence>
<dbReference type="WBParaSite" id="TCLT_0000001901-mRNA-1">
    <property type="protein sequence ID" value="TCLT_0000001901-mRNA-1"/>
    <property type="gene ID" value="TCLT_0000001901"/>
</dbReference>
<dbReference type="AlphaFoldDB" id="A0A0N5CJ31"/>
<keyword evidence="2" id="KW-1185">Reference proteome</keyword>
<organism evidence="3">
    <name type="scientific">Thelazia callipaeda</name>
    <name type="common">Oriental eyeworm</name>
    <name type="synonym">Parasitic nematode</name>
    <dbReference type="NCBI Taxonomy" id="103827"/>
    <lineage>
        <taxon>Eukaryota</taxon>
        <taxon>Metazoa</taxon>
        <taxon>Ecdysozoa</taxon>
        <taxon>Nematoda</taxon>
        <taxon>Chromadorea</taxon>
        <taxon>Rhabditida</taxon>
        <taxon>Spirurina</taxon>
        <taxon>Spiruromorpha</taxon>
        <taxon>Thelazioidea</taxon>
        <taxon>Thelaziidae</taxon>
        <taxon>Thelazia</taxon>
    </lineage>
</organism>
<evidence type="ECO:0000313" key="2">
    <source>
        <dbReference type="Proteomes" id="UP000276776"/>
    </source>
</evidence>
<accession>A0A0N5CJ31</accession>